<evidence type="ECO:0000313" key="2">
    <source>
        <dbReference type="EMBL" id="KAJ8892728.1"/>
    </source>
</evidence>
<name>A0ABQ9I7V4_9NEOP</name>
<organism evidence="2 3">
    <name type="scientific">Dryococelus australis</name>
    <dbReference type="NCBI Taxonomy" id="614101"/>
    <lineage>
        <taxon>Eukaryota</taxon>
        <taxon>Metazoa</taxon>
        <taxon>Ecdysozoa</taxon>
        <taxon>Arthropoda</taxon>
        <taxon>Hexapoda</taxon>
        <taxon>Insecta</taxon>
        <taxon>Pterygota</taxon>
        <taxon>Neoptera</taxon>
        <taxon>Polyneoptera</taxon>
        <taxon>Phasmatodea</taxon>
        <taxon>Verophasmatodea</taxon>
        <taxon>Anareolatae</taxon>
        <taxon>Phasmatidae</taxon>
        <taxon>Eurycanthinae</taxon>
        <taxon>Dryococelus</taxon>
    </lineage>
</organism>
<accession>A0ABQ9I7V4</accession>
<sequence>MVHRTSTQNDHTRTHYLTEISLVVTLDGVESETRPVTAGVPQGSTFSPLLYCIYMADILSTDPVKTLLFADDTLLYKTDKNLAISHNRTPNNNLTTCELCLQNGALK</sequence>
<dbReference type="Pfam" id="PF00078">
    <property type="entry name" value="RVT_1"/>
    <property type="match status" value="1"/>
</dbReference>
<evidence type="ECO:0000313" key="3">
    <source>
        <dbReference type="Proteomes" id="UP001159363"/>
    </source>
</evidence>
<comment type="caution">
    <text evidence="2">The sequence shown here is derived from an EMBL/GenBank/DDBJ whole genome shotgun (WGS) entry which is preliminary data.</text>
</comment>
<dbReference type="EMBL" id="JARBHB010000002">
    <property type="protein sequence ID" value="KAJ8892728.1"/>
    <property type="molecule type" value="Genomic_DNA"/>
</dbReference>
<proteinExistence type="predicted"/>
<reference evidence="2 3" key="1">
    <citation type="submission" date="2023-02" db="EMBL/GenBank/DDBJ databases">
        <title>LHISI_Scaffold_Assembly.</title>
        <authorList>
            <person name="Stuart O.P."/>
            <person name="Cleave R."/>
            <person name="Magrath M.J.L."/>
            <person name="Mikheyev A.S."/>
        </authorList>
    </citation>
    <scope>NUCLEOTIDE SEQUENCE [LARGE SCALE GENOMIC DNA]</scope>
    <source>
        <strain evidence="2">Daus_M_001</strain>
        <tissue evidence="2">Leg muscle</tissue>
    </source>
</reference>
<protein>
    <recommendedName>
        <fullName evidence="1">Reverse transcriptase domain-containing protein</fullName>
    </recommendedName>
</protein>
<feature type="domain" description="Reverse transcriptase" evidence="1">
    <location>
        <begin position="1"/>
        <end position="107"/>
    </location>
</feature>
<evidence type="ECO:0000259" key="1">
    <source>
        <dbReference type="PROSITE" id="PS50878"/>
    </source>
</evidence>
<dbReference type="Proteomes" id="UP001159363">
    <property type="component" value="Chromosome 2"/>
</dbReference>
<dbReference type="InterPro" id="IPR000477">
    <property type="entry name" value="RT_dom"/>
</dbReference>
<dbReference type="PROSITE" id="PS50878">
    <property type="entry name" value="RT_POL"/>
    <property type="match status" value="1"/>
</dbReference>
<keyword evidence="3" id="KW-1185">Reference proteome</keyword>
<gene>
    <name evidence="2" type="ORF">PR048_005309</name>
</gene>